<keyword evidence="7" id="KW-0653">Protein transport</keyword>
<dbReference type="Pfam" id="PF02472">
    <property type="entry name" value="ExbD"/>
    <property type="match status" value="1"/>
</dbReference>
<evidence type="ECO:0000313" key="11">
    <source>
        <dbReference type="Proteomes" id="UP000322887"/>
    </source>
</evidence>
<dbReference type="RefSeq" id="WP_002647236.1">
    <property type="nucleotide sequence ID" value="NZ_CAXAST010000006.1"/>
</dbReference>
<sequence length="170" mass="18724">MKLRSSGREAEKIEPQMAPMIDVVFQLLIFFMLTLNIVEPEGDFNVNMPITDSNAPAEEPVLKTDIKVRLVANEDGSLNTIRVGQNNLGNGPNVFTGLNHEILKIIGRPGSPITKDMEVELESDYNLHYEYTLKAVSACTGRLDPSGKRIIRYIEKIKFAPPVGGPNAGS</sequence>
<dbReference type="GO" id="GO:0015031">
    <property type="term" value="P:protein transport"/>
    <property type="evidence" value="ECO:0007669"/>
    <property type="project" value="UniProtKB-KW"/>
</dbReference>
<dbReference type="EMBL" id="DQAY01000118">
    <property type="protein sequence ID" value="HCO25121.1"/>
    <property type="molecule type" value="Genomic_DNA"/>
</dbReference>
<keyword evidence="7" id="KW-0813">Transport</keyword>
<accession>A0A517XIE4</accession>
<dbReference type="InterPro" id="IPR003400">
    <property type="entry name" value="ExbD"/>
</dbReference>
<accession>A0A3D3R8D2</accession>
<keyword evidence="3" id="KW-1003">Cell membrane</keyword>
<evidence type="ECO:0000256" key="4">
    <source>
        <dbReference type="ARBA" id="ARBA00022692"/>
    </source>
</evidence>
<dbReference type="Proteomes" id="UP000263642">
    <property type="component" value="Unassembled WGS sequence"/>
</dbReference>
<dbReference type="GO" id="GO:0022857">
    <property type="term" value="F:transmembrane transporter activity"/>
    <property type="evidence" value="ECO:0007669"/>
    <property type="project" value="InterPro"/>
</dbReference>
<gene>
    <name evidence="8" type="ORF">DIT97_19615</name>
    <name evidence="9" type="ORF">GmarT_52270</name>
</gene>
<evidence type="ECO:0000256" key="2">
    <source>
        <dbReference type="ARBA" id="ARBA00005811"/>
    </source>
</evidence>
<dbReference type="GO" id="GO:0005886">
    <property type="term" value="C:plasma membrane"/>
    <property type="evidence" value="ECO:0007669"/>
    <property type="project" value="UniProtKB-SubCell"/>
</dbReference>
<reference evidence="9 11" key="2">
    <citation type="submission" date="2019-08" db="EMBL/GenBank/DDBJ databases">
        <title>Deep-cultivation of Planctomycetes and their phenomic and genomic characterization uncovers novel biology.</title>
        <authorList>
            <person name="Wiegand S."/>
            <person name="Jogler M."/>
            <person name="Boedeker C."/>
            <person name="Pinto D."/>
            <person name="Vollmers J."/>
            <person name="Rivas-Marin E."/>
            <person name="Kohn T."/>
            <person name="Peeters S.H."/>
            <person name="Heuer A."/>
            <person name="Rast P."/>
            <person name="Oberbeckmann S."/>
            <person name="Bunk B."/>
            <person name="Jeske O."/>
            <person name="Meyerdierks A."/>
            <person name="Storesund J.E."/>
            <person name="Kallscheuer N."/>
            <person name="Luecker S."/>
            <person name="Lage O.M."/>
            <person name="Pohl T."/>
            <person name="Merkel B.J."/>
            <person name="Hornburger P."/>
            <person name="Mueller R.-W."/>
            <person name="Bruemmer F."/>
            <person name="Labrenz M."/>
            <person name="Spormann A.M."/>
            <person name="Op den Camp H."/>
            <person name="Overmann J."/>
            <person name="Amann R."/>
            <person name="Jetten M.S.M."/>
            <person name="Mascher T."/>
            <person name="Medema M.H."/>
            <person name="Devos D.P."/>
            <person name="Kaster A.-K."/>
            <person name="Ovreas L."/>
            <person name="Rohde M."/>
            <person name="Galperin M.Y."/>
            <person name="Jogler C."/>
        </authorList>
    </citation>
    <scope>NUCLEOTIDE SEQUENCE [LARGE SCALE GENOMIC DNA]</scope>
    <source>
        <strain evidence="9 11">DSM 8797</strain>
    </source>
</reference>
<dbReference type="PANTHER" id="PTHR30558:SF3">
    <property type="entry name" value="BIOPOLYMER TRANSPORT PROTEIN EXBD-RELATED"/>
    <property type="match status" value="1"/>
</dbReference>
<evidence type="ECO:0000313" key="10">
    <source>
        <dbReference type="Proteomes" id="UP000263642"/>
    </source>
</evidence>
<evidence type="ECO:0000313" key="8">
    <source>
        <dbReference type="EMBL" id="HCO25121.1"/>
    </source>
</evidence>
<dbReference type="AlphaFoldDB" id="A0A3D3R8D2"/>
<evidence type="ECO:0000256" key="3">
    <source>
        <dbReference type="ARBA" id="ARBA00022475"/>
    </source>
</evidence>
<protein>
    <submittedName>
        <fullName evidence="9">Biopolymer transport protein ExbD/TolR</fullName>
    </submittedName>
    <submittedName>
        <fullName evidence="8">Biopolymer transporter ExbD</fullName>
    </submittedName>
</protein>
<evidence type="ECO:0000256" key="1">
    <source>
        <dbReference type="ARBA" id="ARBA00004162"/>
    </source>
</evidence>
<reference evidence="8 10" key="1">
    <citation type="journal article" date="2018" name="Nat. Biotechnol.">
        <title>A standardized bacterial taxonomy based on genome phylogeny substantially revises the tree of life.</title>
        <authorList>
            <person name="Parks D.H."/>
            <person name="Chuvochina M."/>
            <person name="Waite D.W."/>
            <person name="Rinke C."/>
            <person name="Skarshewski A."/>
            <person name="Chaumeil P.A."/>
            <person name="Hugenholtz P."/>
        </authorList>
    </citation>
    <scope>NUCLEOTIDE SEQUENCE [LARGE SCALE GENOMIC DNA]</scope>
    <source>
        <strain evidence="8">UBA9375</strain>
    </source>
</reference>
<evidence type="ECO:0000256" key="7">
    <source>
        <dbReference type="RuleBase" id="RU003879"/>
    </source>
</evidence>
<name>A0A3D3R8D2_9PLAN</name>
<dbReference type="PANTHER" id="PTHR30558">
    <property type="entry name" value="EXBD MEMBRANE COMPONENT OF PMF-DRIVEN MACROMOLECULE IMPORT SYSTEM"/>
    <property type="match status" value="1"/>
</dbReference>
<dbReference type="EMBL" id="CP042910">
    <property type="protein sequence ID" value="QEG19329.1"/>
    <property type="molecule type" value="Genomic_DNA"/>
</dbReference>
<dbReference type="Proteomes" id="UP000322887">
    <property type="component" value="Chromosome"/>
</dbReference>
<dbReference type="GeneID" id="98649666"/>
<keyword evidence="4 7" id="KW-0812">Transmembrane</keyword>
<keyword evidence="6" id="KW-0472">Membrane</keyword>
<keyword evidence="5" id="KW-1133">Transmembrane helix</keyword>
<proteinExistence type="inferred from homology"/>
<evidence type="ECO:0000313" key="9">
    <source>
        <dbReference type="EMBL" id="QEG19329.1"/>
    </source>
</evidence>
<comment type="similarity">
    <text evidence="2 7">Belongs to the ExbD/TolR family.</text>
</comment>
<evidence type="ECO:0000256" key="6">
    <source>
        <dbReference type="ARBA" id="ARBA00023136"/>
    </source>
</evidence>
<keyword evidence="11" id="KW-1185">Reference proteome</keyword>
<organism evidence="8 10">
    <name type="scientific">Gimesia maris</name>
    <dbReference type="NCBI Taxonomy" id="122"/>
    <lineage>
        <taxon>Bacteria</taxon>
        <taxon>Pseudomonadati</taxon>
        <taxon>Planctomycetota</taxon>
        <taxon>Planctomycetia</taxon>
        <taxon>Planctomycetales</taxon>
        <taxon>Planctomycetaceae</taxon>
        <taxon>Gimesia</taxon>
    </lineage>
</organism>
<evidence type="ECO:0000256" key="5">
    <source>
        <dbReference type="ARBA" id="ARBA00022989"/>
    </source>
</evidence>
<comment type="subcellular location">
    <subcellularLocation>
        <location evidence="1">Cell membrane</location>
        <topology evidence="1">Single-pass membrane protein</topology>
    </subcellularLocation>
    <subcellularLocation>
        <location evidence="7">Cell membrane</location>
        <topology evidence="7">Single-pass type II membrane protein</topology>
    </subcellularLocation>
</comment>